<name>A0A4V6AM99_9FLAO</name>
<dbReference type="EMBL" id="SWMU01000002">
    <property type="protein sequence ID" value="TKS56655.1"/>
    <property type="molecule type" value="Genomic_DNA"/>
</dbReference>
<protein>
    <recommendedName>
        <fullName evidence="4">Carboxypeptidase regulatory-like domain-containing protein</fullName>
    </recommendedName>
</protein>
<feature type="signal peptide" evidence="1">
    <location>
        <begin position="1"/>
        <end position="23"/>
    </location>
</feature>
<dbReference type="AlphaFoldDB" id="A0A4V6AM99"/>
<evidence type="ECO:0000313" key="3">
    <source>
        <dbReference type="Proteomes" id="UP000306552"/>
    </source>
</evidence>
<accession>A0A4V6AM99</accession>
<dbReference type="OrthoDB" id="1432205at2"/>
<keyword evidence="1" id="KW-0732">Signal</keyword>
<keyword evidence="3" id="KW-1185">Reference proteome</keyword>
<gene>
    <name evidence="2" type="ORF">FCN74_06390</name>
</gene>
<reference evidence="2 3" key="1">
    <citation type="submission" date="2019-04" db="EMBL/GenBank/DDBJ databases">
        <title>Psychroflexus halotolerans sp. nov., isolated from a marine solar saltern.</title>
        <authorList>
            <person name="Feng X."/>
        </authorList>
    </citation>
    <scope>NUCLEOTIDE SEQUENCE [LARGE SCALE GENOMIC DNA]</scope>
    <source>
        <strain evidence="2 3">WDS2C27</strain>
    </source>
</reference>
<dbReference type="Proteomes" id="UP000306552">
    <property type="component" value="Unassembled WGS sequence"/>
</dbReference>
<evidence type="ECO:0000256" key="1">
    <source>
        <dbReference type="SAM" id="SignalP"/>
    </source>
</evidence>
<feature type="chain" id="PRO_5020678365" description="Carboxypeptidase regulatory-like domain-containing protein" evidence="1">
    <location>
        <begin position="24"/>
        <end position="233"/>
    </location>
</feature>
<organism evidence="2 3">
    <name type="scientific">Mesohalobacter halotolerans</name>
    <dbReference type="NCBI Taxonomy" id="1883405"/>
    <lineage>
        <taxon>Bacteria</taxon>
        <taxon>Pseudomonadati</taxon>
        <taxon>Bacteroidota</taxon>
        <taxon>Flavobacteriia</taxon>
        <taxon>Flavobacteriales</taxon>
        <taxon>Flavobacteriaceae</taxon>
        <taxon>Mesohalobacter</taxon>
    </lineage>
</organism>
<evidence type="ECO:0000313" key="2">
    <source>
        <dbReference type="EMBL" id="TKS56655.1"/>
    </source>
</evidence>
<sequence length="233" mass="26273">MKTYFNFFCLLCLLFCLSCEDIANNRRLIFTGNLIDENNQPIQNARLVSTLNADLSFASAQNKIGQGQTNANGFFEFTSLVPLSSNAGLQILPEESDAVTDEFADVALAFNNGVFDNVNQIELNDFEIPRKAILELNILKTSTEPVFLEWTIERKTAQCFISISDLNQLENIEFCDTFFSISGQNSPENPEESRTIESLRNSTVFFIYSINNAPNQVIEIPLNNPSNVFEFTY</sequence>
<comment type="caution">
    <text evidence="2">The sequence shown here is derived from an EMBL/GenBank/DDBJ whole genome shotgun (WGS) entry which is preliminary data.</text>
</comment>
<proteinExistence type="predicted"/>
<dbReference type="RefSeq" id="WP_138931757.1">
    <property type="nucleotide sequence ID" value="NZ_SWMU01000002.1"/>
</dbReference>
<evidence type="ECO:0008006" key="4">
    <source>
        <dbReference type="Google" id="ProtNLM"/>
    </source>
</evidence>